<evidence type="ECO:0000313" key="2">
    <source>
        <dbReference type="EMBL" id="EFU30389.1"/>
    </source>
</evidence>
<dbReference type="EMBL" id="AEPD01000028">
    <property type="protein sequence ID" value="EFU30389.1"/>
    <property type="molecule type" value="Genomic_DNA"/>
</dbReference>
<keyword evidence="1" id="KW-1133">Transmembrane helix</keyword>
<keyword evidence="1" id="KW-0472">Membrane</keyword>
<name>E6K889_9BACT</name>
<evidence type="ECO:0000256" key="1">
    <source>
        <dbReference type="SAM" id="Phobius"/>
    </source>
</evidence>
<feature type="transmembrane region" description="Helical" evidence="1">
    <location>
        <begin position="51"/>
        <end position="76"/>
    </location>
</feature>
<reference evidence="2 3" key="1">
    <citation type="submission" date="2010-10" db="EMBL/GenBank/DDBJ databases">
        <authorList>
            <person name="Muzny D."/>
            <person name="Qin X."/>
            <person name="Deng J."/>
            <person name="Jiang H."/>
            <person name="Liu Y."/>
            <person name="Qu J."/>
            <person name="Song X.-Z."/>
            <person name="Zhang L."/>
            <person name="Thornton R."/>
            <person name="Coyle M."/>
            <person name="Francisco L."/>
            <person name="Jackson L."/>
            <person name="Javaid M."/>
            <person name="Korchina V."/>
            <person name="Kovar C."/>
            <person name="Mata R."/>
            <person name="Mathew T."/>
            <person name="Ngo R."/>
            <person name="Nguyen L."/>
            <person name="Nguyen N."/>
            <person name="Okwuonu G."/>
            <person name="Ongeri F."/>
            <person name="Pham C."/>
            <person name="Simmons D."/>
            <person name="Wilczek-Boney K."/>
            <person name="Hale W."/>
            <person name="Jakkamsetti A."/>
            <person name="Pham P."/>
            <person name="Ruth R."/>
            <person name="San Lucas F."/>
            <person name="Warren J."/>
            <person name="Zhang J."/>
            <person name="Zhao Z."/>
            <person name="Zhou C."/>
            <person name="Zhu D."/>
            <person name="Lee S."/>
            <person name="Bess C."/>
            <person name="Blankenburg K."/>
            <person name="Forbes L."/>
            <person name="Fu Q."/>
            <person name="Gubbala S."/>
            <person name="Hirani K."/>
            <person name="Jayaseelan J.C."/>
            <person name="Lara F."/>
            <person name="Munidasa M."/>
            <person name="Palculict T."/>
            <person name="Patil S."/>
            <person name="Pu L.-L."/>
            <person name="Saada N."/>
            <person name="Tang L."/>
            <person name="Weissenberger G."/>
            <person name="Zhu Y."/>
            <person name="Hemphill L."/>
            <person name="Shang Y."/>
            <person name="Youmans B."/>
            <person name="Ayvaz T."/>
            <person name="Ross M."/>
            <person name="Santibanez J."/>
            <person name="Aqrawi P."/>
            <person name="Gross S."/>
            <person name="Joshi V."/>
            <person name="Fowler G."/>
            <person name="Nazareth L."/>
            <person name="Reid J."/>
            <person name="Worley K."/>
            <person name="Petrosino J."/>
            <person name="Highlander S."/>
            <person name="Gibbs R."/>
        </authorList>
    </citation>
    <scope>NUCLEOTIDE SEQUENCE [LARGE SCALE GENOMIC DNA]</scope>
    <source>
        <strain evidence="2 3">ATCC 33574</strain>
    </source>
</reference>
<dbReference type="Proteomes" id="UP000003112">
    <property type="component" value="Unassembled WGS sequence"/>
</dbReference>
<keyword evidence="3" id="KW-1185">Reference proteome</keyword>
<organism evidence="2 3">
    <name type="scientific">Segatella buccae ATCC 33574</name>
    <dbReference type="NCBI Taxonomy" id="873513"/>
    <lineage>
        <taxon>Bacteria</taxon>
        <taxon>Pseudomonadati</taxon>
        <taxon>Bacteroidota</taxon>
        <taxon>Bacteroidia</taxon>
        <taxon>Bacteroidales</taxon>
        <taxon>Prevotellaceae</taxon>
        <taxon>Segatella</taxon>
    </lineage>
</organism>
<dbReference type="AlphaFoldDB" id="E6K889"/>
<protein>
    <submittedName>
        <fullName evidence="2">Uncharacterized protein</fullName>
    </submittedName>
</protein>
<accession>E6K889</accession>
<comment type="caution">
    <text evidence="2">The sequence shown here is derived from an EMBL/GenBank/DDBJ whole genome shotgun (WGS) entry which is preliminary data.</text>
</comment>
<gene>
    <name evidence="2" type="ORF">HMPREF6485_1668</name>
</gene>
<proteinExistence type="predicted"/>
<dbReference type="STRING" id="873513.HMPREF6485_1668"/>
<keyword evidence="1" id="KW-0812">Transmembrane</keyword>
<sequence length="80" mass="9037">MLSVSKGFMKARFLIAECSLFYAKIAQMSAMKACFLIAECSLFYAKLINNGVVFLYFFAFLSFFIIFASDTIVSIINEDT</sequence>
<evidence type="ECO:0000313" key="3">
    <source>
        <dbReference type="Proteomes" id="UP000003112"/>
    </source>
</evidence>
<dbReference type="HOGENOM" id="CLU_2586774_0_0_10"/>